<dbReference type="Pfam" id="PF00378">
    <property type="entry name" value="ECH_1"/>
    <property type="match status" value="1"/>
</dbReference>
<dbReference type="InterPro" id="IPR008927">
    <property type="entry name" value="6-PGluconate_DH-like_C_sf"/>
</dbReference>
<evidence type="ECO:0000256" key="2">
    <source>
        <dbReference type="ARBA" id="ARBA00022832"/>
    </source>
</evidence>
<protein>
    <submittedName>
        <fullName evidence="8">3-hydroxyacyl-CoA dehydrogenase (FadN)</fullName>
        <ecNumber evidence="8">1.1.1.35</ecNumber>
    </submittedName>
</protein>
<evidence type="ECO:0000256" key="1">
    <source>
        <dbReference type="ARBA" id="ARBA00005005"/>
    </source>
</evidence>
<dbReference type="GO" id="GO:0070403">
    <property type="term" value="F:NAD+ binding"/>
    <property type="evidence" value="ECO:0007669"/>
    <property type="project" value="InterPro"/>
</dbReference>
<evidence type="ECO:0000256" key="5">
    <source>
        <dbReference type="ARBA" id="ARBA00023098"/>
    </source>
</evidence>
<dbReference type="InterPro" id="IPR036291">
    <property type="entry name" value="NAD(P)-bd_dom_sf"/>
</dbReference>
<dbReference type="AlphaFoldDB" id="A0A075HP83"/>
<organism evidence="8">
    <name type="scientific">uncultured marine group II/III euryarchaeote KM3_82_B10</name>
    <dbReference type="NCBI Taxonomy" id="1456517"/>
    <lineage>
        <taxon>Archaea</taxon>
        <taxon>Methanobacteriati</taxon>
        <taxon>Methanobacteriota</taxon>
        <taxon>environmental samples</taxon>
    </lineage>
</organism>
<evidence type="ECO:0000259" key="7">
    <source>
        <dbReference type="Pfam" id="PF02737"/>
    </source>
</evidence>
<feature type="domain" description="3-hydroxyacyl-CoA dehydrogenase NAD binding" evidence="7">
    <location>
        <begin position="27"/>
        <end position="209"/>
    </location>
</feature>
<evidence type="ECO:0000256" key="3">
    <source>
        <dbReference type="ARBA" id="ARBA00023002"/>
    </source>
</evidence>
<dbReference type="PANTHER" id="PTHR48075:SF7">
    <property type="entry name" value="3-HYDROXYACYL-COA DEHYDROGENASE-RELATED"/>
    <property type="match status" value="1"/>
</dbReference>
<name>A0A075HP83_9EURY</name>
<comment type="pathway">
    <text evidence="1">Lipid metabolism; fatty acid beta-oxidation.</text>
</comment>
<evidence type="ECO:0000259" key="6">
    <source>
        <dbReference type="Pfam" id="PF00725"/>
    </source>
</evidence>
<dbReference type="CDD" id="cd06558">
    <property type="entry name" value="crotonase-like"/>
    <property type="match status" value="1"/>
</dbReference>
<keyword evidence="5" id="KW-0443">Lipid metabolism</keyword>
<feature type="domain" description="3-hydroxyacyl-CoA dehydrogenase C-terminal" evidence="6">
    <location>
        <begin position="366"/>
        <end position="421"/>
    </location>
</feature>
<dbReference type="GO" id="GO:0006635">
    <property type="term" value="P:fatty acid beta-oxidation"/>
    <property type="evidence" value="ECO:0007669"/>
    <property type="project" value="UniProtKB-UniPathway"/>
</dbReference>
<sequence>MCWWRNGHGNGAREGLGGLLSNSIRRVAVIGSGVMGAGIAAHCANAGCEVLLLDIVKEGDDRSAIARSAIEQMAKSNPEMLTHKRNARLISAGNIEDDLEKLSEIDWVIEVIVENLDIKRSLYASMSEYIGPDTIVSSNTSTLPRAELVEGMPSGMASRFLITHFFNPPRYLPLLEVVTSPEVDDSVNDRLCDFADRSLGKRVIMCNDTPGFVGNRLGVYFIQRAFKATIDHGFTVEQADAMLGRPLGIPKTAVFGLMDLVGIDLSVHVIESLVSHLPDDDPFHDIVGTGGDIIQAMIADGYTGRKGKGGFYRLNKEGGKRVKEARDLSTGEYAPANRKAAFPSAKMGKQGLGPLMDYPDEGAAFVSDVLLDSLSYAAHLVPDVTEDIYSIDSAMKAGFNWKRGPFEMMDSIGAASMVERLEASGRSVPGFLSTAAENGGFYSTEDGEIQRLAPDGSMVTVERSESTLTVTDLKRRGKPLKRNGSASLWDMGDDILLVEYHSKMNAVDPFIVEMLVEAVDLAESEGWRGIVVGNDGSNFCAGANLGLVLFAVNLAAWKDVEDFIQAGQDAYSLIKYCEIPVVAAPAGMCLGGGAEILMHCDSLVAHCESYIGLVEVGVGIIPAWGGCKELMGRLRDFNLVEEGPMPAVMKAFEYIGTAQVAKSAEQARSMGFLAPNDSITMNRDRLLADAKARALELSEGYEPPEPRTYNLPGPSGRTALQLAVKDLALSGQATPHDVVVTDELAWILSGGDTDMTETIEEDDILAMEKEAIVRLGRHEDSLARMEHMLATGKPLRN</sequence>
<dbReference type="Gene3D" id="3.90.226.10">
    <property type="entry name" value="2-enoyl-CoA Hydratase, Chain A, domain 1"/>
    <property type="match status" value="1"/>
</dbReference>
<dbReference type="InterPro" id="IPR006176">
    <property type="entry name" value="3-OHacyl-CoA_DH_NAD-bd"/>
</dbReference>
<evidence type="ECO:0000313" key="8">
    <source>
        <dbReference type="EMBL" id="AIF18226.1"/>
    </source>
</evidence>
<dbReference type="PANTHER" id="PTHR48075">
    <property type="entry name" value="3-HYDROXYACYL-COA DEHYDROGENASE FAMILY PROTEIN"/>
    <property type="match status" value="1"/>
</dbReference>
<dbReference type="InterPro" id="IPR001753">
    <property type="entry name" value="Enoyl-CoA_hydra/iso"/>
</dbReference>
<keyword evidence="4" id="KW-0520">NAD</keyword>
<gene>
    <name evidence="8" type="primary">fadN</name>
</gene>
<dbReference type="EMBL" id="KF901104">
    <property type="protein sequence ID" value="AIF18226.1"/>
    <property type="molecule type" value="Genomic_DNA"/>
</dbReference>
<proteinExistence type="predicted"/>
<dbReference type="InterPro" id="IPR006108">
    <property type="entry name" value="3HC_DH_C"/>
</dbReference>
<keyword evidence="3 8" id="KW-0560">Oxidoreductase</keyword>
<dbReference type="Gene3D" id="1.10.1040.50">
    <property type="match status" value="1"/>
</dbReference>
<dbReference type="Pfam" id="PF00725">
    <property type="entry name" value="3HCDH"/>
    <property type="match status" value="2"/>
</dbReference>
<dbReference type="InterPro" id="IPR029045">
    <property type="entry name" value="ClpP/crotonase-like_dom_sf"/>
</dbReference>
<evidence type="ECO:0000256" key="4">
    <source>
        <dbReference type="ARBA" id="ARBA00023027"/>
    </source>
</evidence>
<feature type="domain" description="3-hydroxyacyl-CoA dehydrogenase C-terminal" evidence="6">
    <location>
        <begin position="211"/>
        <end position="313"/>
    </location>
</feature>
<reference evidence="8" key="1">
    <citation type="journal article" date="2014" name="Genome Biol. Evol.">
        <title>Pangenome evidence for extensive interdomain horizontal transfer affecting lineage core and shell genes in uncultured planktonic thaumarchaeota and euryarchaeota.</title>
        <authorList>
            <person name="Deschamps P."/>
            <person name="Zivanovic Y."/>
            <person name="Moreira D."/>
            <person name="Rodriguez-Valera F."/>
            <person name="Lopez-Garcia P."/>
        </authorList>
    </citation>
    <scope>NUCLEOTIDE SEQUENCE</scope>
</reference>
<accession>A0A075HP83</accession>
<dbReference type="UniPathway" id="UPA00659"/>
<dbReference type="Gene3D" id="3.40.50.720">
    <property type="entry name" value="NAD(P)-binding Rossmann-like Domain"/>
    <property type="match status" value="1"/>
</dbReference>
<dbReference type="SUPFAM" id="SSF51735">
    <property type="entry name" value="NAD(P)-binding Rossmann-fold domains"/>
    <property type="match status" value="1"/>
</dbReference>
<dbReference type="SUPFAM" id="SSF48179">
    <property type="entry name" value="6-phosphogluconate dehydrogenase C-terminal domain-like"/>
    <property type="match status" value="2"/>
</dbReference>
<keyword evidence="2" id="KW-0276">Fatty acid metabolism</keyword>
<dbReference type="Pfam" id="PF02737">
    <property type="entry name" value="3HCDH_N"/>
    <property type="match status" value="1"/>
</dbReference>
<dbReference type="GO" id="GO:0003857">
    <property type="term" value="F:(3S)-3-hydroxyacyl-CoA dehydrogenase (NAD+) activity"/>
    <property type="evidence" value="ECO:0007669"/>
    <property type="project" value="UniProtKB-EC"/>
</dbReference>
<dbReference type="SUPFAM" id="SSF52096">
    <property type="entry name" value="ClpP/crotonase"/>
    <property type="match status" value="1"/>
</dbReference>
<dbReference type="EC" id="1.1.1.35" evidence="8"/>